<accession>D6W7A1</accession>
<organism evidence="2 3">
    <name type="scientific">Tribolium castaneum</name>
    <name type="common">Red flour beetle</name>
    <dbReference type="NCBI Taxonomy" id="7070"/>
    <lineage>
        <taxon>Eukaryota</taxon>
        <taxon>Metazoa</taxon>
        <taxon>Ecdysozoa</taxon>
        <taxon>Arthropoda</taxon>
        <taxon>Hexapoda</taxon>
        <taxon>Insecta</taxon>
        <taxon>Pterygota</taxon>
        <taxon>Neoptera</taxon>
        <taxon>Endopterygota</taxon>
        <taxon>Coleoptera</taxon>
        <taxon>Polyphaga</taxon>
        <taxon>Cucujiformia</taxon>
        <taxon>Tenebrionidae</taxon>
        <taxon>Tenebrionidae incertae sedis</taxon>
        <taxon>Tribolium</taxon>
    </lineage>
</organism>
<reference evidence="2 3" key="1">
    <citation type="journal article" date="2008" name="Nature">
        <title>The genome of the model beetle and pest Tribolium castaneum.</title>
        <authorList>
            <consortium name="Tribolium Genome Sequencing Consortium"/>
            <person name="Richards S."/>
            <person name="Gibbs R.A."/>
            <person name="Weinstock G.M."/>
            <person name="Brown S.J."/>
            <person name="Denell R."/>
            <person name="Beeman R.W."/>
            <person name="Gibbs R."/>
            <person name="Beeman R.W."/>
            <person name="Brown S.J."/>
            <person name="Bucher G."/>
            <person name="Friedrich M."/>
            <person name="Grimmelikhuijzen C.J."/>
            <person name="Klingler M."/>
            <person name="Lorenzen M."/>
            <person name="Richards S."/>
            <person name="Roth S."/>
            <person name="Schroder R."/>
            <person name="Tautz D."/>
            <person name="Zdobnov E.M."/>
            <person name="Muzny D."/>
            <person name="Gibbs R.A."/>
            <person name="Weinstock G.M."/>
            <person name="Attaway T."/>
            <person name="Bell S."/>
            <person name="Buhay C.J."/>
            <person name="Chandrabose M.N."/>
            <person name="Chavez D."/>
            <person name="Clerk-Blankenburg K.P."/>
            <person name="Cree A."/>
            <person name="Dao M."/>
            <person name="Davis C."/>
            <person name="Chacko J."/>
            <person name="Dinh H."/>
            <person name="Dugan-Rocha S."/>
            <person name="Fowler G."/>
            <person name="Garner T.T."/>
            <person name="Garnes J."/>
            <person name="Gnirke A."/>
            <person name="Hawes A."/>
            <person name="Hernandez J."/>
            <person name="Hines S."/>
            <person name="Holder M."/>
            <person name="Hume J."/>
            <person name="Jhangiani S.N."/>
            <person name="Joshi V."/>
            <person name="Khan Z.M."/>
            <person name="Jackson L."/>
            <person name="Kovar C."/>
            <person name="Kowis A."/>
            <person name="Lee S."/>
            <person name="Lewis L.R."/>
            <person name="Margolis J."/>
            <person name="Morgan M."/>
            <person name="Nazareth L.V."/>
            <person name="Nguyen N."/>
            <person name="Okwuonu G."/>
            <person name="Parker D."/>
            <person name="Richards S."/>
            <person name="Ruiz S.J."/>
            <person name="Santibanez J."/>
            <person name="Savard J."/>
            <person name="Scherer S.E."/>
            <person name="Schneider B."/>
            <person name="Sodergren E."/>
            <person name="Tautz D."/>
            <person name="Vattahil S."/>
            <person name="Villasana D."/>
            <person name="White C.S."/>
            <person name="Wright R."/>
            <person name="Park Y."/>
            <person name="Beeman R.W."/>
            <person name="Lord J."/>
            <person name="Oppert B."/>
            <person name="Lorenzen M."/>
            <person name="Brown S."/>
            <person name="Wang L."/>
            <person name="Savard J."/>
            <person name="Tautz D."/>
            <person name="Richards S."/>
            <person name="Weinstock G."/>
            <person name="Gibbs R.A."/>
            <person name="Liu Y."/>
            <person name="Worley K."/>
            <person name="Weinstock G."/>
            <person name="Elsik C.G."/>
            <person name="Reese J.T."/>
            <person name="Elhaik E."/>
            <person name="Landan G."/>
            <person name="Graur D."/>
            <person name="Arensburger P."/>
            <person name="Atkinson P."/>
            <person name="Beeman R.W."/>
            <person name="Beidler J."/>
            <person name="Brown S.J."/>
            <person name="Demuth J.P."/>
            <person name="Drury D.W."/>
            <person name="Du Y.Z."/>
            <person name="Fujiwara H."/>
            <person name="Lorenzen M."/>
            <person name="Maselli V."/>
            <person name="Osanai M."/>
            <person name="Park Y."/>
            <person name="Robertson H.M."/>
            <person name="Tu Z."/>
            <person name="Wang J.J."/>
            <person name="Wang S."/>
            <person name="Richards S."/>
            <person name="Song H."/>
            <person name="Zhang L."/>
            <person name="Sodergren E."/>
            <person name="Werner D."/>
            <person name="Stanke M."/>
            <person name="Morgenstern B."/>
            <person name="Solovyev V."/>
            <person name="Kosarev P."/>
            <person name="Brown G."/>
            <person name="Chen H.C."/>
            <person name="Ermolaeva O."/>
            <person name="Hlavina W."/>
            <person name="Kapustin Y."/>
            <person name="Kiryutin B."/>
            <person name="Kitts P."/>
            <person name="Maglott D."/>
            <person name="Pruitt K."/>
            <person name="Sapojnikov V."/>
            <person name="Souvorov A."/>
            <person name="Mackey A.J."/>
            <person name="Waterhouse R.M."/>
            <person name="Wyder S."/>
            <person name="Zdobnov E.M."/>
            <person name="Zdobnov E.M."/>
            <person name="Wyder S."/>
            <person name="Kriventseva E.V."/>
            <person name="Kadowaki T."/>
            <person name="Bork P."/>
            <person name="Aranda M."/>
            <person name="Bao R."/>
            <person name="Beermann A."/>
            <person name="Berns N."/>
            <person name="Bolognesi R."/>
            <person name="Bonneton F."/>
            <person name="Bopp D."/>
            <person name="Brown S.J."/>
            <person name="Bucher G."/>
            <person name="Butts T."/>
            <person name="Chaumot A."/>
            <person name="Denell R.E."/>
            <person name="Ferrier D.E."/>
            <person name="Friedrich M."/>
            <person name="Gordon C.M."/>
            <person name="Jindra M."/>
            <person name="Klingler M."/>
            <person name="Lan Q."/>
            <person name="Lattorff H.M."/>
            <person name="Laudet V."/>
            <person name="von Levetsow C."/>
            <person name="Liu Z."/>
            <person name="Lutz R."/>
            <person name="Lynch J.A."/>
            <person name="da Fonseca R.N."/>
            <person name="Posnien N."/>
            <person name="Reuter R."/>
            <person name="Roth S."/>
            <person name="Savard J."/>
            <person name="Schinko J.B."/>
            <person name="Schmitt C."/>
            <person name="Schoppmeier M."/>
            <person name="Schroder R."/>
            <person name="Shippy T.D."/>
            <person name="Simonnet F."/>
            <person name="Marques-Souza H."/>
            <person name="Tautz D."/>
            <person name="Tomoyasu Y."/>
            <person name="Trauner J."/>
            <person name="Van der Zee M."/>
            <person name="Vervoort M."/>
            <person name="Wittkopp N."/>
            <person name="Wimmer E.A."/>
            <person name="Yang X."/>
            <person name="Jones A.K."/>
            <person name="Sattelle D.B."/>
            <person name="Ebert P.R."/>
            <person name="Nelson D."/>
            <person name="Scott J.G."/>
            <person name="Beeman R.W."/>
            <person name="Muthukrishnan S."/>
            <person name="Kramer K.J."/>
            <person name="Arakane Y."/>
            <person name="Beeman R.W."/>
            <person name="Zhu Q."/>
            <person name="Hogenkamp D."/>
            <person name="Dixit R."/>
            <person name="Oppert B."/>
            <person name="Jiang H."/>
            <person name="Zou Z."/>
            <person name="Marshall J."/>
            <person name="Elpidina E."/>
            <person name="Vinokurov K."/>
            <person name="Oppert C."/>
            <person name="Zou Z."/>
            <person name="Evans J."/>
            <person name="Lu Z."/>
            <person name="Zhao P."/>
            <person name="Sumathipala N."/>
            <person name="Altincicek B."/>
            <person name="Vilcinskas A."/>
            <person name="Williams M."/>
            <person name="Hultmark D."/>
            <person name="Hetru C."/>
            <person name="Jiang H."/>
            <person name="Grimmelikhuijzen C.J."/>
            <person name="Hauser F."/>
            <person name="Cazzamali G."/>
            <person name="Williamson M."/>
            <person name="Park Y."/>
            <person name="Li B."/>
            <person name="Tanaka Y."/>
            <person name="Predel R."/>
            <person name="Neupert S."/>
            <person name="Schachtner J."/>
            <person name="Verleyen P."/>
            <person name="Raible F."/>
            <person name="Bork P."/>
            <person name="Friedrich M."/>
            <person name="Walden K.K."/>
            <person name="Robertson H.M."/>
            <person name="Angeli S."/>
            <person name="Foret S."/>
            <person name="Bucher G."/>
            <person name="Schuetz S."/>
            <person name="Maleszka R."/>
            <person name="Wimmer E.A."/>
            <person name="Beeman R.W."/>
            <person name="Lorenzen M."/>
            <person name="Tomoyasu Y."/>
            <person name="Miller S.C."/>
            <person name="Grossmann D."/>
            <person name="Bucher G."/>
        </authorList>
    </citation>
    <scope>NUCLEOTIDE SEQUENCE [LARGE SCALE GENOMIC DNA]</scope>
    <source>
        <strain evidence="2 3">Georgia GA2</strain>
    </source>
</reference>
<dbReference type="Proteomes" id="UP000007266">
    <property type="component" value="Linkage group 1"/>
</dbReference>
<proteinExistence type="predicted"/>
<keyword evidence="3" id="KW-1185">Reference proteome</keyword>
<protein>
    <submittedName>
        <fullName evidence="2">Uncharacterized protein</fullName>
    </submittedName>
</protein>
<dbReference type="AlphaFoldDB" id="D6W7A1"/>
<feature type="region of interest" description="Disordered" evidence="1">
    <location>
        <begin position="1"/>
        <end position="22"/>
    </location>
</feature>
<evidence type="ECO:0000313" key="3">
    <source>
        <dbReference type="Proteomes" id="UP000007266"/>
    </source>
</evidence>
<dbReference type="HOGENOM" id="CLU_2592884_0_0_1"/>
<feature type="compositionally biased region" description="Polar residues" evidence="1">
    <location>
        <begin position="1"/>
        <end position="11"/>
    </location>
</feature>
<dbReference type="EMBL" id="KQ971307">
    <property type="protein sequence ID" value="EFA11135.1"/>
    <property type="molecule type" value="Genomic_DNA"/>
</dbReference>
<evidence type="ECO:0000313" key="2">
    <source>
        <dbReference type="EMBL" id="EFA11135.1"/>
    </source>
</evidence>
<dbReference type="InParanoid" id="D6W7A1"/>
<name>D6W7A1_TRICA</name>
<gene>
    <name evidence="2" type="primary">GLEAN_04736</name>
    <name evidence="2" type="ORF">TcasGA2_TC004736</name>
</gene>
<sequence length="80" mass="9152">MTTGQVTATPQPQSPRKHANPTINPRCSFFKALHATACRYCNGNASGNGWHFQHCQKSHKRLQRKQLVKAETLRECRLYD</sequence>
<reference evidence="2 3" key="2">
    <citation type="journal article" date="2010" name="Nucleic Acids Res.">
        <title>BeetleBase in 2010: revisions to provide comprehensive genomic information for Tribolium castaneum.</title>
        <authorList>
            <person name="Kim H.S."/>
            <person name="Murphy T."/>
            <person name="Xia J."/>
            <person name="Caragea D."/>
            <person name="Park Y."/>
            <person name="Beeman R.W."/>
            <person name="Lorenzen M.D."/>
            <person name="Butcher S."/>
            <person name="Manak J.R."/>
            <person name="Brown S.J."/>
        </authorList>
    </citation>
    <scope>NUCLEOTIDE SEQUENCE [LARGE SCALE GENOMIC DNA]</scope>
    <source>
        <strain evidence="2 3">Georgia GA2</strain>
    </source>
</reference>
<evidence type="ECO:0000256" key="1">
    <source>
        <dbReference type="SAM" id="MobiDB-lite"/>
    </source>
</evidence>